<reference evidence="6" key="2">
    <citation type="submission" date="2016-11" db="EMBL/GenBank/DDBJ databases">
        <authorList>
            <person name="Varghese N."/>
            <person name="Submissions S."/>
        </authorList>
    </citation>
    <scope>NUCLEOTIDE SEQUENCE [LARGE SCALE GENOMIC DNA]</scope>
    <source>
        <strain evidence="6">DSM 19859</strain>
    </source>
</reference>
<evidence type="ECO:0000313" key="7">
    <source>
        <dbReference type="Proteomes" id="UP000290037"/>
    </source>
</evidence>
<dbReference type="SUPFAM" id="SSF52172">
    <property type="entry name" value="CheY-like"/>
    <property type="match status" value="1"/>
</dbReference>
<evidence type="ECO:0000313" key="5">
    <source>
        <dbReference type="EMBL" id="SHI22508.1"/>
    </source>
</evidence>
<feature type="domain" description="Response regulatory" evidence="2">
    <location>
        <begin position="10"/>
        <end position="121"/>
    </location>
</feature>
<name>A0A1M5ZE78_9FLAO</name>
<dbReference type="PANTHER" id="PTHR37299:SF1">
    <property type="entry name" value="STAGE 0 SPORULATION PROTEIN A HOMOLOG"/>
    <property type="match status" value="1"/>
</dbReference>
<evidence type="ECO:0000313" key="4">
    <source>
        <dbReference type="EMBL" id="RXG27973.1"/>
    </source>
</evidence>
<dbReference type="RefSeq" id="WP_072984383.1">
    <property type="nucleotide sequence ID" value="NZ_FQXT01000005.1"/>
</dbReference>
<dbReference type="EMBL" id="FQXT01000005">
    <property type="protein sequence ID" value="SHI22508.1"/>
    <property type="molecule type" value="Genomic_DNA"/>
</dbReference>
<keyword evidence="7" id="KW-1185">Reference proteome</keyword>
<dbReference type="GO" id="GO:0000156">
    <property type="term" value="F:phosphorelay response regulator activity"/>
    <property type="evidence" value="ECO:0007669"/>
    <property type="project" value="InterPro"/>
</dbReference>
<dbReference type="PROSITE" id="PS50930">
    <property type="entry name" value="HTH_LYTTR"/>
    <property type="match status" value="1"/>
</dbReference>
<protein>
    <submittedName>
        <fullName evidence="4">LytTR family two component transcriptional regulator</fullName>
    </submittedName>
    <submittedName>
        <fullName evidence="5">Two component transcriptional regulator, LytTR family</fullName>
    </submittedName>
</protein>
<dbReference type="InterPro" id="IPR007492">
    <property type="entry name" value="LytTR_DNA-bd_dom"/>
</dbReference>
<dbReference type="InterPro" id="IPR001789">
    <property type="entry name" value="Sig_transdc_resp-reg_receiver"/>
</dbReference>
<dbReference type="Gene3D" id="2.40.50.1020">
    <property type="entry name" value="LytTr DNA-binding domain"/>
    <property type="match status" value="1"/>
</dbReference>
<evidence type="ECO:0000259" key="3">
    <source>
        <dbReference type="PROSITE" id="PS50930"/>
    </source>
</evidence>
<reference evidence="5" key="1">
    <citation type="submission" date="2016-11" db="EMBL/GenBank/DDBJ databases">
        <authorList>
            <person name="Jaros S."/>
            <person name="Januszkiewicz K."/>
            <person name="Wedrychowicz H."/>
        </authorList>
    </citation>
    <scope>NUCLEOTIDE SEQUENCE [LARGE SCALE GENOMIC DNA]</scope>
    <source>
        <strain evidence="5">DSM 19859</strain>
    </source>
</reference>
<evidence type="ECO:0000259" key="2">
    <source>
        <dbReference type="PROSITE" id="PS50110"/>
    </source>
</evidence>
<gene>
    <name evidence="4" type="ORF">DSM01_2477</name>
    <name evidence="5" type="ORF">SAMN04487999_3003</name>
</gene>
<dbReference type="STRING" id="573501.SAMN04487999_3003"/>
<dbReference type="GO" id="GO:0003677">
    <property type="term" value="F:DNA binding"/>
    <property type="evidence" value="ECO:0007669"/>
    <property type="project" value="InterPro"/>
</dbReference>
<dbReference type="Pfam" id="PF00072">
    <property type="entry name" value="Response_reg"/>
    <property type="match status" value="1"/>
</dbReference>
<evidence type="ECO:0000313" key="6">
    <source>
        <dbReference type="Proteomes" id="UP000184240"/>
    </source>
</evidence>
<dbReference type="Gene3D" id="3.40.50.2300">
    <property type="match status" value="1"/>
</dbReference>
<reference evidence="4 7" key="3">
    <citation type="submission" date="2018-07" db="EMBL/GenBank/DDBJ databases">
        <title>Leeuwenhoekiella genomics.</title>
        <authorList>
            <person name="Tahon G."/>
            <person name="Willems A."/>
        </authorList>
    </citation>
    <scope>NUCLEOTIDE SEQUENCE [LARGE SCALE GENOMIC DNA]</scope>
    <source>
        <strain evidence="4 7">LMG 24856</strain>
    </source>
</reference>
<keyword evidence="1" id="KW-0597">Phosphoprotein</keyword>
<dbReference type="Proteomes" id="UP000290037">
    <property type="component" value="Unassembled WGS sequence"/>
</dbReference>
<dbReference type="InterPro" id="IPR046947">
    <property type="entry name" value="LytR-like"/>
</dbReference>
<sequence length="246" mass="28032">MSISQEPKLSCIVVDDEPMALNLIESYVQKTPFLDLKGKCSSAIQALKILNTEQIDLIFLDIQMPDLTGIELSKTLSKTTRVIFTTAFDSYALQGYKVDALDYLLKPFNYTEFLLAANKALSWFKLVSTATDTTTTPPKKYLFVKSEYKQVKLELDDILYFEGLKDYIKIYLASQSKPVLTLKSLKALEQELPSDFMRIHRSFIISLDKIDEIERSQVIISGKRITVSEGYKEAFQNYISDNSIQS</sequence>
<feature type="modified residue" description="4-aspartylphosphate" evidence="1">
    <location>
        <position position="61"/>
    </location>
</feature>
<dbReference type="OrthoDB" id="2168082at2"/>
<accession>A0A1M5ZE78</accession>
<dbReference type="SMART" id="SM00850">
    <property type="entry name" value="LytTR"/>
    <property type="match status" value="1"/>
</dbReference>
<dbReference type="AlphaFoldDB" id="A0A1M5ZE78"/>
<dbReference type="PANTHER" id="PTHR37299">
    <property type="entry name" value="TRANSCRIPTIONAL REGULATOR-RELATED"/>
    <property type="match status" value="1"/>
</dbReference>
<dbReference type="Pfam" id="PF04397">
    <property type="entry name" value="LytTR"/>
    <property type="match status" value="1"/>
</dbReference>
<feature type="domain" description="HTH LytTR-type" evidence="3">
    <location>
        <begin position="142"/>
        <end position="215"/>
    </location>
</feature>
<evidence type="ECO:0000256" key="1">
    <source>
        <dbReference type="PROSITE-ProRule" id="PRU00169"/>
    </source>
</evidence>
<dbReference type="EMBL" id="QOVN01000005">
    <property type="protein sequence ID" value="RXG27973.1"/>
    <property type="molecule type" value="Genomic_DNA"/>
</dbReference>
<dbReference type="Proteomes" id="UP000184240">
    <property type="component" value="Unassembled WGS sequence"/>
</dbReference>
<dbReference type="InterPro" id="IPR011006">
    <property type="entry name" value="CheY-like_superfamily"/>
</dbReference>
<dbReference type="PROSITE" id="PS50110">
    <property type="entry name" value="RESPONSE_REGULATORY"/>
    <property type="match status" value="1"/>
</dbReference>
<proteinExistence type="predicted"/>
<organism evidence="5 6">
    <name type="scientific">Leeuwenhoekiella palythoae</name>
    <dbReference type="NCBI Taxonomy" id="573501"/>
    <lineage>
        <taxon>Bacteria</taxon>
        <taxon>Pseudomonadati</taxon>
        <taxon>Bacteroidota</taxon>
        <taxon>Flavobacteriia</taxon>
        <taxon>Flavobacteriales</taxon>
        <taxon>Flavobacteriaceae</taxon>
        <taxon>Leeuwenhoekiella</taxon>
    </lineage>
</organism>
<dbReference type="SMART" id="SM00448">
    <property type="entry name" value="REC"/>
    <property type="match status" value="1"/>
</dbReference>